<sequence>MTLPCERNIEISELVREASLLHTEGYRMVTATCVNAPDGFELLYHFDLDYELLTFRVSAPSGTNVPSLTGVYPAAMLIENEIADLFGITFMGLHPDFKKLLLLAQDAPCAPQAARNEEKKGQA</sequence>
<dbReference type="SUPFAM" id="SSF143243">
    <property type="entry name" value="Nqo5-like"/>
    <property type="match status" value="1"/>
</dbReference>
<organism evidence="2">
    <name type="scientific">bioreactor metagenome</name>
    <dbReference type="NCBI Taxonomy" id="1076179"/>
    <lineage>
        <taxon>unclassified sequences</taxon>
        <taxon>metagenomes</taxon>
        <taxon>ecological metagenomes</taxon>
    </lineage>
</organism>
<protein>
    <submittedName>
        <fullName evidence="2">NAD(P)H-quinone oxidoreductase subunit J, chloroplastic</fullName>
        <ecNumber evidence="2">1.6.5.11</ecNumber>
    </submittedName>
</protein>
<dbReference type="PIRSF" id="PIRSF036585">
    <property type="entry name" value="EchD"/>
    <property type="match status" value="1"/>
</dbReference>
<proteinExistence type="predicted"/>
<dbReference type="Gene3D" id="3.30.460.80">
    <property type="entry name" value="NADH:ubiquinone oxidoreductase, 30kDa subunit"/>
    <property type="match status" value="1"/>
</dbReference>
<evidence type="ECO:0000259" key="1">
    <source>
        <dbReference type="Pfam" id="PF00329"/>
    </source>
</evidence>
<dbReference type="InterPro" id="IPR012179">
    <property type="entry name" value="NiFe-hyd_3_EchD"/>
</dbReference>
<dbReference type="GO" id="GO:0016491">
    <property type="term" value="F:oxidoreductase activity"/>
    <property type="evidence" value="ECO:0007669"/>
    <property type="project" value="UniProtKB-KW"/>
</dbReference>
<gene>
    <name evidence="2" type="primary">ndhJ_14</name>
    <name evidence="2" type="ORF">SDC9_136846</name>
</gene>
<dbReference type="Pfam" id="PF00329">
    <property type="entry name" value="Complex1_30kDa"/>
    <property type="match status" value="1"/>
</dbReference>
<dbReference type="GO" id="GO:0008137">
    <property type="term" value="F:NADH dehydrogenase (ubiquinone) activity"/>
    <property type="evidence" value="ECO:0007669"/>
    <property type="project" value="InterPro"/>
</dbReference>
<dbReference type="InterPro" id="IPR001268">
    <property type="entry name" value="NADH_UbQ_OxRdtase_30kDa_su"/>
</dbReference>
<reference evidence="2" key="1">
    <citation type="submission" date="2019-08" db="EMBL/GenBank/DDBJ databases">
        <authorList>
            <person name="Kucharzyk K."/>
            <person name="Murdoch R.W."/>
            <person name="Higgins S."/>
            <person name="Loffler F."/>
        </authorList>
    </citation>
    <scope>NUCLEOTIDE SEQUENCE</scope>
</reference>
<dbReference type="EC" id="1.6.5.11" evidence="2"/>
<evidence type="ECO:0000313" key="2">
    <source>
        <dbReference type="EMBL" id="MPM89734.1"/>
    </source>
</evidence>
<feature type="domain" description="NADH:ubiquinone oxidoreductase 30kDa subunit" evidence="1">
    <location>
        <begin position="12"/>
        <end position="103"/>
    </location>
</feature>
<dbReference type="InterPro" id="IPR037232">
    <property type="entry name" value="NADH_quin_OxRdtase_su_C/D-like"/>
</dbReference>
<accession>A0A645DJW0</accession>
<name>A0A645DJW0_9ZZZZ</name>
<comment type="caution">
    <text evidence="2">The sequence shown here is derived from an EMBL/GenBank/DDBJ whole genome shotgun (WGS) entry which is preliminary data.</text>
</comment>
<dbReference type="EMBL" id="VSSQ01037119">
    <property type="protein sequence ID" value="MPM89734.1"/>
    <property type="molecule type" value="Genomic_DNA"/>
</dbReference>
<keyword evidence="2" id="KW-0560">Oxidoreductase</keyword>
<dbReference type="AlphaFoldDB" id="A0A645DJW0"/>